<proteinExistence type="predicted"/>
<evidence type="ECO:0000313" key="1">
    <source>
        <dbReference type="EMBL" id="MBS1259172.1"/>
    </source>
</evidence>
<name>A0A942A6M7_9BACT</name>
<dbReference type="AlphaFoldDB" id="A0A942A6M7"/>
<evidence type="ECO:0000313" key="2">
    <source>
        <dbReference type="Proteomes" id="UP000722750"/>
    </source>
</evidence>
<reference evidence="1" key="1">
    <citation type="journal article" date="2021" name="ISME J.">
        <title>Fine-scale metabolic discontinuity in a stratified prokaryote microbiome of a Red Sea deep halocline.</title>
        <authorList>
            <person name="Michoud G."/>
            <person name="Ngugi D.K."/>
            <person name="Barozzi A."/>
            <person name="Merlino G."/>
            <person name="Calleja M.L."/>
            <person name="Delgado-Huertas A."/>
            <person name="Moran X.A.G."/>
            <person name="Daffonchio D."/>
        </authorList>
    </citation>
    <scope>NUCLEOTIDE SEQUENCE</scope>
    <source>
        <strain evidence="1">SuakinDeep_MAG55_1</strain>
    </source>
</reference>
<organism evidence="1 2">
    <name type="scientific">Candidatus Scalindua arabica</name>
    <dbReference type="NCBI Taxonomy" id="1127984"/>
    <lineage>
        <taxon>Bacteria</taxon>
        <taxon>Pseudomonadati</taxon>
        <taxon>Planctomycetota</taxon>
        <taxon>Candidatus Brocadiia</taxon>
        <taxon>Candidatus Brocadiales</taxon>
        <taxon>Candidatus Scalinduaceae</taxon>
        <taxon>Candidatus Scalindua</taxon>
    </lineage>
</organism>
<dbReference type="EMBL" id="JAANXD010000083">
    <property type="protein sequence ID" value="MBS1259172.1"/>
    <property type="molecule type" value="Genomic_DNA"/>
</dbReference>
<dbReference type="Proteomes" id="UP000722750">
    <property type="component" value="Unassembled WGS sequence"/>
</dbReference>
<gene>
    <name evidence="1" type="ORF">MAG551_02239</name>
</gene>
<sequence length="50" mass="5918">MAHVHFAFHKYYNNFSKLLYHCHERRGVERTNSSEDVDVSVSMSNKQFLG</sequence>
<protein>
    <submittedName>
        <fullName evidence="1">Uncharacterized protein</fullName>
    </submittedName>
</protein>
<accession>A0A942A6M7</accession>
<comment type="caution">
    <text evidence="1">The sequence shown here is derived from an EMBL/GenBank/DDBJ whole genome shotgun (WGS) entry which is preliminary data.</text>
</comment>